<accession>A0A5Q2QBK6</accession>
<dbReference type="Pfam" id="PF01476">
    <property type="entry name" value="LysM"/>
    <property type="match status" value="1"/>
</dbReference>
<dbReference type="InterPro" id="IPR050695">
    <property type="entry name" value="N-acetylmuramoyl_amidase_3"/>
</dbReference>
<dbReference type="CDD" id="cd00118">
    <property type="entry name" value="LysM"/>
    <property type="match status" value="1"/>
</dbReference>
<dbReference type="EC" id="3.5.1.28" evidence="2"/>
<dbReference type="SUPFAM" id="SSF53187">
    <property type="entry name" value="Zn-dependent exopeptidases"/>
    <property type="match status" value="1"/>
</dbReference>
<evidence type="ECO:0000256" key="1">
    <source>
        <dbReference type="ARBA" id="ARBA00001561"/>
    </source>
</evidence>
<evidence type="ECO:0000313" key="6">
    <source>
        <dbReference type="EMBL" id="QGG79367.1"/>
    </source>
</evidence>
<dbReference type="Gene3D" id="3.10.350.10">
    <property type="entry name" value="LysM domain"/>
    <property type="match status" value="1"/>
</dbReference>
<dbReference type="SUPFAM" id="SSF54106">
    <property type="entry name" value="LysM domain"/>
    <property type="match status" value="1"/>
</dbReference>
<dbReference type="GO" id="GO:0030288">
    <property type="term" value="C:outer membrane-bounded periplasmic space"/>
    <property type="evidence" value="ECO:0007669"/>
    <property type="project" value="TreeGrafter"/>
</dbReference>
<dbReference type="PROSITE" id="PS51782">
    <property type="entry name" value="LYSM"/>
    <property type="match status" value="1"/>
</dbReference>
<dbReference type="OrthoDB" id="9806267at2"/>
<keyword evidence="3" id="KW-0378">Hydrolase</keyword>
<evidence type="ECO:0000256" key="4">
    <source>
        <dbReference type="SAM" id="SignalP"/>
    </source>
</evidence>
<feature type="chain" id="PRO_5024454778" description="N-acetylmuramoyl-L-alanine amidase" evidence="4">
    <location>
        <begin position="22"/>
        <end position="445"/>
    </location>
</feature>
<dbReference type="GO" id="GO:0008745">
    <property type="term" value="F:N-acetylmuramoyl-L-alanine amidase activity"/>
    <property type="evidence" value="ECO:0007669"/>
    <property type="project" value="UniProtKB-EC"/>
</dbReference>
<dbReference type="Pfam" id="PF11741">
    <property type="entry name" value="AMIN"/>
    <property type="match status" value="1"/>
</dbReference>
<gene>
    <name evidence="6" type="ORF">GH975_01815</name>
</gene>
<name>A0A5Q2QBK6_9GAMM</name>
<dbReference type="InterPro" id="IPR018392">
    <property type="entry name" value="LysM"/>
</dbReference>
<dbReference type="KEGG" id="llp:GH975_01815"/>
<dbReference type="Proteomes" id="UP000388235">
    <property type="component" value="Chromosome"/>
</dbReference>
<dbReference type="PANTHER" id="PTHR30404">
    <property type="entry name" value="N-ACETYLMURAMOYL-L-ALANINE AMIDASE"/>
    <property type="match status" value="1"/>
</dbReference>
<dbReference type="Gene3D" id="2.60.40.3500">
    <property type="match status" value="1"/>
</dbReference>
<dbReference type="Pfam" id="PF01520">
    <property type="entry name" value="Amidase_3"/>
    <property type="match status" value="1"/>
</dbReference>
<dbReference type="SMART" id="SM00646">
    <property type="entry name" value="Ami_3"/>
    <property type="match status" value="1"/>
</dbReference>
<proteinExistence type="predicted"/>
<dbReference type="CDD" id="cd02696">
    <property type="entry name" value="MurNAc-LAA"/>
    <property type="match status" value="1"/>
</dbReference>
<dbReference type="InterPro" id="IPR002508">
    <property type="entry name" value="MurNAc-LAA_cat"/>
</dbReference>
<dbReference type="InterPro" id="IPR021731">
    <property type="entry name" value="AMIN_dom"/>
</dbReference>
<dbReference type="SMART" id="SM00257">
    <property type="entry name" value="LysM"/>
    <property type="match status" value="1"/>
</dbReference>
<evidence type="ECO:0000256" key="2">
    <source>
        <dbReference type="ARBA" id="ARBA00011901"/>
    </source>
</evidence>
<dbReference type="PANTHER" id="PTHR30404:SF0">
    <property type="entry name" value="N-ACETYLMURAMOYL-L-ALANINE AMIDASE AMIC"/>
    <property type="match status" value="1"/>
</dbReference>
<evidence type="ECO:0000259" key="5">
    <source>
        <dbReference type="PROSITE" id="PS51782"/>
    </source>
</evidence>
<evidence type="ECO:0000313" key="7">
    <source>
        <dbReference type="Proteomes" id="UP000388235"/>
    </source>
</evidence>
<sequence length="445" mass="47388">MQKLIAMAALLLTLAAGWARAEVRVTDVRSTTENGTTRLVLELSEAVQYRKFHLTGPNRLVVDLSATSTGLPATLFALSSAQVRGVRAARRGDGVRLVFDLAGDFPSKAFTLAGDGAAPNRLVLDIAGNPAVESKAAPVVAKAAAPAVQPQVSVPARDIVIMIDPGHGGKDPGALAKGGIREKDVVLAIARKLKAEFDRLPGFQGKLTRSGDSFIALGKRTQLARAADADFFVSLHADSFPKDRSVYGGGVYALSLRGATSETARWLAKRENAVDLSHGVDLGDVDDDLRKVLLNMSVDSAIRISKQAGAKVINEMSGVARMHRRRLEQANFVVLRSPDIPSLLVELGFLSNAQDVKRLTNPADQDKVAAAIRRGIVSYFESSPPANTVVDQKKRAKPDAYVVVRGDTLSAIAKKNGTTLAAIRRANGLSSNAIRIGQKLDIPRS</sequence>
<organism evidence="6 7">
    <name type="scientific">Litorivicinus lipolyticus</name>
    <dbReference type="NCBI Taxonomy" id="418701"/>
    <lineage>
        <taxon>Bacteria</taxon>
        <taxon>Pseudomonadati</taxon>
        <taxon>Pseudomonadota</taxon>
        <taxon>Gammaproteobacteria</taxon>
        <taxon>Oceanospirillales</taxon>
        <taxon>Litorivicinaceae</taxon>
        <taxon>Litorivicinus</taxon>
    </lineage>
</organism>
<dbReference type="AlphaFoldDB" id="A0A5Q2QBK6"/>
<keyword evidence="4" id="KW-0732">Signal</keyword>
<dbReference type="EMBL" id="CP045871">
    <property type="protein sequence ID" value="QGG79367.1"/>
    <property type="molecule type" value="Genomic_DNA"/>
</dbReference>
<evidence type="ECO:0000256" key="3">
    <source>
        <dbReference type="ARBA" id="ARBA00022801"/>
    </source>
</evidence>
<comment type="catalytic activity">
    <reaction evidence="1">
        <text>Hydrolyzes the link between N-acetylmuramoyl residues and L-amino acid residues in certain cell-wall glycopeptides.</text>
        <dbReference type="EC" id="3.5.1.28"/>
    </reaction>
</comment>
<feature type="signal peptide" evidence="4">
    <location>
        <begin position="1"/>
        <end position="21"/>
    </location>
</feature>
<protein>
    <recommendedName>
        <fullName evidence="2">N-acetylmuramoyl-L-alanine amidase</fullName>
        <ecNumber evidence="2">3.5.1.28</ecNumber>
    </recommendedName>
</protein>
<dbReference type="InterPro" id="IPR036779">
    <property type="entry name" value="LysM_dom_sf"/>
</dbReference>
<dbReference type="GO" id="GO:0009253">
    <property type="term" value="P:peptidoglycan catabolic process"/>
    <property type="evidence" value="ECO:0007669"/>
    <property type="project" value="InterPro"/>
</dbReference>
<reference evidence="6 7" key="1">
    <citation type="submission" date="2019-11" db="EMBL/GenBank/DDBJ databases">
        <authorList>
            <person name="Khan S.A."/>
            <person name="Jeon C.O."/>
            <person name="Chun B.H."/>
        </authorList>
    </citation>
    <scope>NUCLEOTIDE SEQUENCE [LARGE SCALE GENOMIC DNA]</scope>
    <source>
        <strain evidence="6 7">IMCC 1097</strain>
    </source>
</reference>
<dbReference type="Gene3D" id="3.40.630.40">
    <property type="entry name" value="Zn-dependent exopeptidases"/>
    <property type="match status" value="1"/>
</dbReference>
<feature type="domain" description="LysM" evidence="5">
    <location>
        <begin position="399"/>
        <end position="442"/>
    </location>
</feature>
<keyword evidence="7" id="KW-1185">Reference proteome</keyword>